<evidence type="ECO:0000313" key="3">
    <source>
        <dbReference type="EMBL" id="KAK9909561.1"/>
    </source>
</evidence>
<protein>
    <recommendedName>
        <fullName evidence="2">Crossover junction endonuclease MUS81-like HHH domain-containing protein</fullName>
    </recommendedName>
</protein>
<reference evidence="3 4" key="1">
    <citation type="journal article" date="2024" name="Nat. Commun.">
        <title>Phylogenomics reveals the evolutionary origins of lichenization in chlorophyte algae.</title>
        <authorList>
            <person name="Puginier C."/>
            <person name="Libourel C."/>
            <person name="Otte J."/>
            <person name="Skaloud P."/>
            <person name="Haon M."/>
            <person name="Grisel S."/>
            <person name="Petersen M."/>
            <person name="Berrin J.G."/>
            <person name="Delaux P.M."/>
            <person name="Dal Grande F."/>
            <person name="Keller J."/>
        </authorList>
    </citation>
    <scope>NUCLEOTIDE SEQUENCE [LARGE SCALE GENOMIC DNA]</scope>
    <source>
        <strain evidence="3 4">SAG 216-7</strain>
    </source>
</reference>
<dbReference type="InterPro" id="IPR027421">
    <property type="entry name" value="DNA_pol_lamdba_lyase_dom_sf"/>
</dbReference>
<dbReference type="Pfam" id="PF14716">
    <property type="entry name" value="HHH_8"/>
    <property type="match status" value="1"/>
</dbReference>
<proteinExistence type="predicted"/>
<feature type="region of interest" description="Disordered" evidence="1">
    <location>
        <begin position="81"/>
        <end position="102"/>
    </location>
</feature>
<dbReference type="InterPro" id="IPR010996">
    <property type="entry name" value="HHH_MUS81"/>
</dbReference>
<evidence type="ECO:0000259" key="2">
    <source>
        <dbReference type="Pfam" id="PF14716"/>
    </source>
</evidence>
<dbReference type="SUPFAM" id="SSF47802">
    <property type="entry name" value="DNA polymerase beta, N-terminal domain-like"/>
    <property type="match status" value="1"/>
</dbReference>
<evidence type="ECO:0000313" key="4">
    <source>
        <dbReference type="Proteomes" id="UP001491310"/>
    </source>
</evidence>
<accession>A0ABR2YSJ2</accession>
<keyword evidence="4" id="KW-1185">Reference proteome</keyword>
<evidence type="ECO:0000256" key="1">
    <source>
        <dbReference type="SAM" id="MobiDB-lite"/>
    </source>
</evidence>
<dbReference type="Proteomes" id="UP001491310">
    <property type="component" value="Unassembled WGS sequence"/>
</dbReference>
<gene>
    <name evidence="3" type="ORF">WJX75_004147</name>
</gene>
<name>A0ABR2YSJ2_9CHLO</name>
<comment type="caution">
    <text evidence="3">The sequence shown here is derived from an EMBL/GenBank/DDBJ whole genome shotgun (WGS) entry which is preliminary data.</text>
</comment>
<feature type="domain" description="Crossover junction endonuclease MUS81-like HHH" evidence="2">
    <location>
        <begin position="3"/>
        <end position="68"/>
    </location>
</feature>
<organism evidence="3 4">
    <name type="scientific">Coccomyxa subellipsoidea</name>
    <dbReference type="NCBI Taxonomy" id="248742"/>
    <lineage>
        <taxon>Eukaryota</taxon>
        <taxon>Viridiplantae</taxon>
        <taxon>Chlorophyta</taxon>
        <taxon>core chlorophytes</taxon>
        <taxon>Trebouxiophyceae</taxon>
        <taxon>Trebouxiophyceae incertae sedis</taxon>
        <taxon>Coccomyxaceae</taxon>
        <taxon>Coccomyxa</taxon>
    </lineage>
</organism>
<dbReference type="Gene3D" id="1.10.150.110">
    <property type="entry name" value="DNA polymerase beta, N-terminal domain-like"/>
    <property type="match status" value="1"/>
</dbReference>
<dbReference type="EMBL" id="JALJOT010000006">
    <property type="protein sequence ID" value="KAK9909561.1"/>
    <property type="molecule type" value="Genomic_DNA"/>
</dbReference>
<sequence length="102" mass="10502">MELSAAFAQLADHFAKNGEGFKSRALDKSGKIIAAHPSKITSSKDMKGTAGIGKGSMGYIDEFLTSGTISVLEDAGGFQKASEMGEGGAKPSGDQAMALKFL</sequence>